<evidence type="ECO:0000313" key="4">
    <source>
        <dbReference type="EMBL" id="CUV29846.1"/>
    </source>
</evidence>
<proteinExistence type="predicted"/>
<dbReference type="EMBL" id="LN899820">
    <property type="protein sequence ID" value="CUV56371.1"/>
    <property type="molecule type" value="Genomic_DNA"/>
</dbReference>
<evidence type="ECO:0000313" key="5">
    <source>
        <dbReference type="EMBL" id="CUV42758.1"/>
    </source>
</evidence>
<evidence type="ECO:0000313" key="7">
    <source>
        <dbReference type="EMBL" id="CUV63319.1"/>
    </source>
</evidence>
<reference evidence="2" key="1">
    <citation type="submission" date="2015-10" db="EMBL/GenBank/DDBJ databases">
        <authorList>
            <person name="Gilbert D.G."/>
        </authorList>
    </citation>
    <scope>NUCLEOTIDE SEQUENCE</scope>
    <source>
        <strain evidence="2">Phyl III-seqv23</strain>
    </source>
</reference>
<evidence type="ECO:0000313" key="6">
    <source>
        <dbReference type="EMBL" id="CUV56371.1"/>
    </source>
</evidence>
<protein>
    <submittedName>
        <fullName evidence="2">Hypothethical protein</fullName>
    </submittedName>
</protein>
<accession>A0A0S4U9D8</accession>
<gene>
    <name evidence="2" type="ORF">PSS4_v1_750013</name>
    <name evidence="7" type="ORF">RD1301_v1_3330003</name>
    <name evidence="3" type="ORF">RUN1744_v1_1060013</name>
    <name evidence="4" type="ORF">RUN1985_v1_520023</name>
    <name evidence="6" type="ORF">RUN215_v1_770013</name>
    <name evidence="5" type="ORF">TF3108_v1_1540013</name>
</gene>
<evidence type="ECO:0000313" key="2">
    <source>
        <dbReference type="EMBL" id="CUV18835.1"/>
    </source>
</evidence>
<dbReference type="EMBL" id="LN899824">
    <property type="protein sequence ID" value="CUV29846.1"/>
    <property type="molecule type" value="Genomic_DNA"/>
</dbReference>
<organism evidence="2">
    <name type="scientific">Ralstonia solanacearum</name>
    <name type="common">Pseudomonas solanacearum</name>
    <dbReference type="NCBI Taxonomy" id="305"/>
    <lineage>
        <taxon>Bacteria</taxon>
        <taxon>Pseudomonadati</taxon>
        <taxon>Pseudomonadota</taxon>
        <taxon>Betaproteobacteria</taxon>
        <taxon>Burkholderiales</taxon>
        <taxon>Burkholderiaceae</taxon>
        <taxon>Ralstonia</taxon>
        <taxon>Ralstonia solanacearum species complex</taxon>
    </lineage>
</organism>
<dbReference type="EMBL" id="LN899823">
    <property type="protein sequence ID" value="CUV25669.1"/>
    <property type="molecule type" value="Genomic_DNA"/>
</dbReference>
<dbReference type="EMBL" id="LN899822">
    <property type="protein sequence ID" value="CUV63319.1"/>
    <property type="molecule type" value="Genomic_DNA"/>
</dbReference>
<dbReference type="EMBL" id="LN899826">
    <property type="protein sequence ID" value="CUV42758.1"/>
    <property type="molecule type" value="Genomic_DNA"/>
</dbReference>
<dbReference type="AlphaFoldDB" id="A0A0S4U9D8"/>
<evidence type="ECO:0000256" key="1">
    <source>
        <dbReference type="SAM" id="MobiDB-lite"/>
    </source>
</evidence>
<name>A0A0S4U9D8_RALSL</name>
<feature type="compositionally biased region" description="Basic and acidic residues" evidence="1">
    <location>
        <begin position="13"/>
        <end position="22"/>
    </location>
</feature>
<evidence type="ECO:0000313" key="3">
    <source>
        <dbReference type="EMBL" id="CUV25669.1"/>
    </source>
</evidence>
<dbReference type="EMBL" id="LN899821">
    <property type="protein sequence ID" value="CUV18835.1"/>
    <property type="molecule type" value="Genomic_DNA"/>
</dbReference>
<sequence>MAASKTRFGTRTRATEHGEAAS</sequence>
<feature type="region of interest" description="Disordered" evidence="1">
    <location>
        <begin position="1"/>
        <end position="22"/>
    </location>
</feature>